<dbReference type="AlphaFoldDB" id="A0A316C3H7"/>
<evidence type="ECO:0000313" key="5">
    <source>
        <dbReference type="EMBL" id="PWJ83803.1"/>
    </source>
</evidence>
<evidence type="ECO:0000259" key="4">
    <source>
        <dbReference type="PROSITE" id="PS50893"/>
    </source>
</evidence>
<evidence type="ECO:0000256" key="3">
    <source>
        <dbReference type="ARBA" id="ARBA00022840"/>
    </source>
</evidence>
<keyword evidence="1" id="KW-0813">Transport</keyword>
<dbReference type="InterPro" id="IPR003439">
    <property type="entry name" value="ABC_transporter-like_ATP-bd"/>
</dbReference>
<dbReference type="PANTHER" id="PTHR45772">
    <property type="entry name" value="CONSERVED COMPONENT OF ABC TRANSPORTER FOR NATURAL AMINO ACIDS-RELATED"/>
    <property type="match status" value="1"/>
</dbReference>
<dbReference type="InterPro" id="IPR027417">
    <property type="entry name" value="P-loop_NTPase"/>
</dbReference>
<dbReference type="InterPro" id="IPR051120">
    <property type="entry name" value="ABC_AA/LPS_Transport"/>
</dbReference>
<name>A0A316C3H7_PSESE</name>
<dbReference type="Gene3D" id="3.40.50.300">
    <property type="entry name" value="P-loop containing nucleotide triphosphate hydrolases"/>
    <property type="match status" value="1"/>
</dbReference>
<gene>
    <name evidence="5" type="ORF">C7441_108197</name>
</gene>
<dbReference type="PROSITE" id="PS50893">
    <property type="entry name" value="ABC_TRANSPORTER_2"/>
    <property type="match status" value="1"/>
</dbReference>
<dbReference type="STRING" id="1192868.GCA_000304395_01315"/>
<organism evidence="5 6">
    <name type="scientific">Pseudaminobacter salicylatoxidans</name>
    <dbReference type="NCBI Taxonomy" id="93369"/>
    <lineage>
        <taxon>Bacteria</taxon>
        <taxon>Pseudomonadati</taxon>
        <taxon>Pseudomonadota</taxon>
        <taxon>Alphaproteobacteria</taxon>
        <taxon>Hyphomicrobiales</taxon>
        <taxon>Phyllobacteriaceae</taxon>
        <taxon>Pseudaminobacter</taxon>
    </lineage>
</organism>
<dbReference type="RefSeq" id="WP_019170987.1">
    <property type="nucleotide sequence ID" value="NZ_QGGG01000008.1"/>
</dbReference>
<dbReference type="SMART" id="SM00382">
    <property type="entry name" value="AAA"/>
    <property type="match status" value="1"/>
</dbReference>
<dbReference type="EMBL" id="QGGG01000008">
    <property type="protein sequence ID" value="PWJ83803.1"/>
    <property type="molecule type" value="Genomic_DNA"/>
</dbReference>
<evidence type="ECO:0000256" key="1">
    <source>
        <dbReference type="ARBA" id="ARBA00022448"/>
    </source>
</evidence>
<protein>
    <submittedName>
        <fullName evidence="5">Amino acid/amide ABC transporter ATP-binding protein 1 (HAAT family)</fullName>
    </submittedName>
</protein>
<comment type="caution">
    <text evidence="5">The sequence shown here is derived from an EMBL/GenBank/DDBJ whole genome shotgun (WGS) entry which is preliminary data.</text>
</comment>
<dbReference type="SUPFAM" id="SSF52540">
    <property type="entry name" value="P-loop containing nucleoside triphosphate hydrolases"/>
    <property type="match status" value="1"/>
</dbReference>
<dbReference type="CDD" id="cd03219">
    <property type="entry name" value="ABC_Mj1267_LivG_branched"/>
    <property type="match status" value="1"/>
</dbReference>
<dbReference type="Proteomes" id="UP000245396">
    <property type="component" value="Unassembled WGS sequence"/>
</dbReference>
<keyword evidence="6" id="KW-1185">Reference proteome</keyword>
<dbReference type="GO" id="GO:0005524">
    <property type="term" value="F:ATP binding"/>
    <property type="evidence" value="ECO:0007669"/>
    <property type="project" value="UniProtKB-KW"/>
</dbReference>
<dbReference type="OrthoDB" id="9780942at2"/>
<dbReference type="PANTHER" id="PTHR45772:SF2">
    <property type="entry name" value="ABC TRANSPORTER ATP-BINDING PROTEIN"/>
    <property type="match status" value="1"/>
</dbReference>
<evidence type="ECO:0000256" key="2">
    <source>
        <dbReference type="ARBA" id="ARBA00022741"/>
    </source>
</evidence>
<keyword evidence="3 5" id="KW-0067">ATP-binding</keyword>
<dbReference type="GO" id="GO:0005886">
    <property type="term" value="C:plasma membrane"/>
    <property type="evidence" value="ECO:0007669"/>
    <property type="project" value="TreeGrafter"/>
</dbReference>
<sequence length="249" mass="26640">MAEPVLSIRDLRKTFGALKATDGVSLDLRPGEIHALIGPNGAGKSTLIHQIAGSLRPDSGSIRFLGQDVGELGVAARARMGLGRSFQISSLALEFSALRNVMLAVQSRQASSFRFLKGVMRDRSLTEPAMAALERTGLAPRAHVPAAELSHGERRQLEIAIALALGPKTFLLDEPMAGMGPEGSRALTAFLDGLRQEAPILLVEHDMDAVFALADRISVLVYGRIIASGTVDEIRSHPDVRRAYLGETA</sequence>
<keyword evidence="2" id="KW-0547">Nucleotide-binding</keyword>
<feature type="domain" description="ABC transporter" evidence="4">
    <location>
        <begin position="6"/>
        <end position="247"/>
    </location>
</feature>
<dbReference type="Pfam" id="PF00005">
    <property type="entry name" value="ABC_tran"/>
    <property type="match status" value="1"/>
</dbReference>
<dbReference type="InterPro" id="IPR032823">
    <property type="entry name" value="BCA_ABC_TP_C"/>
</dbReference>
<dbReference type="GO" id="GO:0016887">
    <property type="term" value="F:ATP hydrolysis activity"/>
    <property type="evidence" value="ECO:0007669"/>
    <property type="project" value="InterPro"/>
</dbReference>
<evidence type="ECO:0000313" key="6">
    <source>
        <dbReference type="Proteomes" id="UP000245396"/>
    </source>
</evidence>
<accession>A0A316C3H7</accession>
<dbReference type="Pfam" id="PF12399">
    <property type="entry name" value="BCA_ABC_TP_C"/>
    <property type="match status" value="1"/>
</dbReference>
<reference evidence="5 6" key="1">
    <citation type="submission" date="2018-05" db="EMBL/GenBank/DDBJ databases">
        <title>Genomic Encyclopedia of Type Strains, Phase IV (KMG-IV): sequencing the most valuable type-strain genomes for metagenomic binning, comparative biology and taxonomic classification.</title>
        <authorList>
            <person name="Goeker M."/>
        </authorList>
    </citation>
    <scope>NUCLEOTIDE SEQUENCE [LARGE SCALE GENOMIC DNA]</scope>
    <source>
        <strain evidence="5 6">DSM 6986</strain>
    </source>
</reference>
<dbReference type="InterPro" id="IPR003593">
    <property type="entry name" value="AAA+_ATPase"/>
</dbReference>
<proteinExistence type="predicted"/>